<evidence type="ECO:0000256" key="9">
    <source>
        <dbReference type="SAM" id="Phobius"/>
    </source>
</evidence>
<keyword evidence="5 9" id="KW-1133">Transmembrane helix</keyword>
<evidence type="ECO:0000256" key="8">
    <source>
        <dbReference type="RuleBase" id="RU003942"/>
    </source>
</evidence>
<dbReference type="Gene3D" id="1.10.3730.20">
    <property type="match status" value="1"/>
</dbReference>
<evidence type="ECO:0000256" key="4">
    <source>
        <dbReference type="ARBA" id="ARBA00022692"/>
    </source>
</evidence>
<dbReference type="SUPFAM" id="SSF103481">
    <property type="entry name" value="Multidrug resistance efflux transporter EmrE"/>
    <property type="match status" value="1"/>
</dbReference>
<dbReference type="EMBL" id="SBII01000005">
    <property type="protein sequence ID" value="RWX00549.1"/>
    <property type="molecule type" value="Genomic_DNA"/>
</dbReference>
<name>A0A444HB63_9FLAO</name>
<dbReference type="FunFam" id="1.10.3730.20:FF:000001">
    <property type="entry name" value="Quaternary ammonium compound resistance transporter SugE"/>
    <property type="match status" value="1"/>
</dbReference>
<keyword evidence="6 9" id="KW-0472">Membrane</keyword>
<dbReference type="PANTHER" id="PTHR30561">
    <property type="entry name" value="SMR FAMILY PROTON-DEPENDENT DRUG EFFLUX TRANSPORTER SUGE"/>
    <property type="match status" value="1"/>
</dbReference>
<dbReference type="Pfam" id="PF00893">
    <property type="entry name" value="Multi_Drug_Res"/>
    <property type="match status" value="1"/>
</dbReference>
<dbReference type="RefSeq" id="WP_128389778.1">
    <property type="nucleotide sequence ID" value="NZ_SBII01000005.1"/>
</dbReference>
<dbReference type="AlphaFoldDB" id="A0A444HB63"/>
<dbReference type="InterPro" id="IPR045324">
    <property type="entry name" value="Small_multidrug_res"/>
</dbReference>
<dbReference type="Proteomes" id="UP000287527">
    <property type="component" value="Unassembled WGS sequence"/>
</dbReference>
<sequence length="110" mass="11916">MKQFIYLLIAIVFETIATSALKSSEQFTKLIPSLITVAGYLTAFYFLSLTLKTMPVGIAYAIWSGIGIVLITIAGIFLFKQKPDLPAMIGMALIIAGVVVINVFSKTSSH</sequence>
<dbReference type="GO" id="GO:0031460">
    <property type="term" value="P:glycine betaine transport"/>
    <property type="evidence" value="ECO:0007669"/>
    <property type="project" value="TreeGrafter"/>
</dbReference>
<dbReference type="GO" id="GO:0015199">
    <property type="term" value="F:amino-acid betaine transmembrane transporter activity"/>
    <property type="evidence" value="ECO:0007669"/>
    <property type="project" value="TreeGrafter"/>
</dbReference>
<comment type="similarity">
    <text evidence="7 8">Belongs to the drug/metabolite transporter (DMT) superfamily. Small multidrug resistance (SMR) (TC 2.A.7.1) family.</text>
</comment>
<dbReference type="OrthoDB" id="21828at2"/>
<evidence type="ECO:0000256" key="6">
    <source>
        <dbReference type="ARBA" id="ARBA00023136"/>
    </source>
</evidence>
<evidence type="ECO:0000256" key="7">
    <source>
        <dbReference type="ARBA" id="ARBA00038032"/>
    </source>
</evidence>
<protein>
    <submittedName>
        <fullName evidence="10">Multidrug efflux SMR transporter</fullName>
    </submittedName>
</protein>
<evidence type="ECO:0000256" key="2">
    <source>
        <dbReference type="ARBA" id="ARBA00022448"/>
    </source>
</evidence>
<feature type="transmembrane region" description="Helical" evidence="9">
    <location>
        <begin position="58"/>
        <end position="79"/>
    </location>
</feature>
<evidence type="ECO:0000256" key="3">
    <source>
        <dbReference type="ARBA" id="ARBA00022475"/>
    </source>
</evidence>
<keyword evidence="4 8" id="KW-0812">Transmembrane</keyword>
<evidence type="ECO:0000256" key="1">
    <source>
        <dbReference type="ARBA" id="ARBA00004651"/>
    </source>
</evidence>
<comment type="subcellular location">
    <subcellularLocation>
        <location evidence="1 8">Cell membrane</location>
        <topology evidence="1 8">Multi-pass membrane protein</topology>
    </subcellularLocation>
</comment>
<keyword evidence="11" id="KW-1185">Reference proteome</keyword>
<feature type="transmembrane region" description="Helical" evidence="9">
    <location>
        <begin position="30"/>
        <end position="51"/>
    </location>
</feature>
<keyword evidence="2" id="KW-0813">Transport</keyword>
<keyword evidence="3" id="KW-1003">Cell membrane</keyword>
<dbReference type="InterPro" id="IPR000390">
    <property type="entry name" value="Small_drug/metabolite_transptr"/>
</dbReference>
<comment type="caution">
    <text evidence="10">The sequence shown here is derived from an EMBL/GenBank/DDBJ whole genome shotgun (WGS) entry which is preliminary data.</text>
</comment>
<reference evidence="10 11" key="1">
    <citation type="submission" date="2019-01" db="EMBL/GenBank/DDBJ databases">
        <title>Flavobacterium sp. nov.,isolated from freshwater.</title>
        <authorList>
            <person name="Zhang R."/>
            <person name="Du Z.-J."/>
        </authorList>
    </citation>
    <scope>NUCLEOTIDE SEQUENCE [LARGE SCALE GENOMIC DNA]</scope>
    <source>
        <strain evidence="10 11">1E403</strain>
    </source>
</reference>
<dbReference type="GO" id="GO:1990961">
    <property type="term" value="P:xenobiotic detoxification by transmembrane export across the plasma membrane"/>
    <property type="evidence" value="ECO:0007669"/>
    <property type="project" value="UniProtKB-ARBA"/>
</dbReference>
<organism evidence="10 11">
    <name type="scientific">Flavobacterium cerinum</name>
    <dbReference type="NCBI Taxonomy" id="2502784"/>
    <lineage>
        <taxon>Bacteria</taxon>
        <taxon>Pseudomonadati</taxon>
        <taxon>Bacteroidota</taxon>
        <taxon>Flavobacteriia</taxon>
        <taxon>Flavobacteriales</taxon>
        <taxon>Flavobacteriaceae</taxon>
        <taxon>Flavobacterium</taxon>
    </lineage>
</organism>
<evidence type="ECO:0000313" key="11">
    <source>
        <dbReference type="Proteomes" id="UP000287527"/>
    </source>
</evidence>
<dbReference type="PANTHER" id="PTHR30561:SF1">
    <property type="entry name" value="MULTIDRUG TRANSPORTER EMRE"/>
    <property type="match status" value="1"/>
</dbReference>
<feature type="transmembrane region" description="Helical" evidence="9">
    <location>
        <begin position="85"/>
        <end position="104"/>
    </location>
</feature>
<dbReference type="InterPro" id="IPR037185">
    <property type="entry name" value="EmrE-like"/>
</dbReference>
<dbReference type="GO" id="GO:0005886">
    <property type="term" value="C:plasma membrane"/>
    <property type="evidence" value="ECO:0007669"/>
    <property type="project" value="UniProtKB-SubCell"/>
</dbReference>
<evidence type="ECO:0000313" key="10">
    <source>
        <dbReference type="EMBL" id="RWX00549.1"/>
    </source>
</evidence>
<gene>
    <name evidence="10" type="ORF">EPI11_09760</name>
</gene>
<evidence type="ECO:0000256" key="5">
    <source>
        <dbReference type="ARBA" id="ARBA00022989"/>
    </source>
</evidence>
<accession>A0A444HB63</accession>
<dbReference type="GO" id="GO:0015297">
    <property type="term" value="F:antiporter activity"/>
    <property type="evidence" value="ECO:0007669"/>
    <property type="project" value="TreeGrafter"/>
</dbReference>
<proteinExistence type="inferred from homology"/>
<dbReference type="GO" id="GO:0015220">
    <property type="term" value="F:choline transmembrane transporter activity"/>
    <property type="evidence" value="ECO:0007669"/>
    <property type="project" value="TreeGrafter"/>
</dbReference>